<proteinExistence type="predicted"/>
<sequence>MPQSFKSLYLFIITYKAAVAEPKKCILYLEDEQANKYAKSFSMVPEVFMDQYDEHDIQALVDRIGKDSWYTIKSSPFL</sequence>
<accession>A0ABY3SK98</accession>
<dbReference type="RefSeq" id="WP_235120289.1">
    <property type="nucleotide sequence ID" value="NZ_CP090978.1"/>
</dbReference>
<dbReference type="EMBL" id="CP090978">
    <property type="protein sequence ID" value="UJF33898.1"/>
    <property type="molecule type" value="Genomic_DNA"/>
</dbReference>
<gene>
    <name evidence="1" type="ORF">L0M14_01165</name>
</gene>
<protein>
    <submittedName>
        <fullName evidence="1">Uncharacterized protein</fullName>
    </submittedName>
</protein>
<evidence type="ECO:0000313" key="1">
    <source>
        <dbReference type="EMBL" id="UJF33898.1"/>
    </source>
</evidence>
<reference evidence="1 2" key="1">
    <citation type="journal article" date="2024" name="Int. J. Syst. Evol. Microbiol.">
        <title>Paenibacillus hexagrammi sp. nov., a novel bacterium isolated from the gut content of Hexagrammos agrammus.</title>
        <authorList>
            <person name="Jung H.K."/>
            <person name="Kim D.G."/>
            <person name="Zin H."/>
            <person name="Park J."/>
            <person name="Jung H."/>
            <person name="Kim Y.O."/>
            <person name="Kong H.J."/>
            <person name="Kim J.W."/>
            <person name="Kim Y.S."/>
        </authorList>
    </citation>
    <scope>NUCLEOTIDE SEQUENCE [LARGE SCALE GENOMIC DNA]</scope>
    <source>
        <strain evidence="1 2">YPD9-1</strain>
    </source>
</reference>
<evidence type="ECO:0000313" key="2">
    <source>
        <dbReference type="Proteomes" id="UP001649230"/>
    </source>
</evidence>
<organism evidence="1 2">
    <name type="scientific">Paenibacillus hexagrammi</name>
    <dbReference type="NCBI Taxonomy" id="2908839"/>
    <lineage>
        <taxon>Bacteria</taxon>
        <taxon>Bacillati</taxon>
        <taxon>Bacillota</taxon>
        <taxon>Bacilli</taxon>
        <taxon>Bacillales</taxon>
        <taxon>Paenibacillaceae</taxon>
        <taxon>Paenibacillus</taxon>
    </lineage>
</organism>
<name>A0ABY3SK98_9BACL</name>
<keyword evidence="2" id="KW-1185">Reference proteome</keyword>
<dbReference type="Proteomes" id="UP001649230">
    <property type="component" value="Chromosome"/>
</dbReference>